<evidence type="ECO:0000313" key="1">
    <source>
        <dbReference type="EMBL" id="CAB4139819.1"/>
    </source>
</evidence>
<dbReference type="EMBL" id="LR796367">
    <property type="protein sequence ID" value="CAB4139819.1"/>
    <property type="molecule type" value="Genomic_DNA"/>
</dbReference>
<reference evidence="1" key="1">
    <citation type="submission" date="2020-04" db="EMBL/GenBank/DDBJ databases">
        <authorList>
            <person name="Chiriac C."/>
            <person name="Salcher M."/>
            <person name="Ghai R."/>
            <person name="Kavagutti S V."/>
        </authorList>
    </citation>
    <scope>NUCLEOTIDE SEQUENCE</scope>
</reference>
<accession>A0A6J5M7Q7</accession>
<protein>
    <submittedName>
        <fullName evidence="1">Uncharacterized protein</fullName>
    </submittedName>
</protein>
<organism evidence="1">
    <name type="scientific">uncultured Caudovirales phage</name>
    <dbReference type="NCBI Taxonomy" id="2100421"/>
    <lineage>
        <taxon>Viruses</taxon>
        <taxon>Duplodnaviria</taxon>
        <taxon>Heunggongvirae</taxon>
        <taxon>Uroviricota</taxon>
        <taxon>Caudoviricetes</taxon>
        <taxon>Peduoviridae</taxon>
        <taxon>Maltschvirus</taxon>
        <taxon>Maltschvirus maltsch</taxon>
    </lineage>
</organism>
<sequence length="70" mass="7660">MNKLLIKKPASGLVLASFLLLSACANSPSASVIPDYPPEFLEKVADQYQTRTYGEETAQAITDWSILIDD</sequence>
<dbReference type="PROSITE" id="PS51257">
    <property type="entry name" value="PROKAR_LIPOPROTEIN"/>
    <property type="match status" value="1"/>
</dbReference>
<name>A0A6J5M7Q7_9CAUD</name>
<gene>
    <name evidence="1" type="ORF">UFOVP353_46</name>
</gene>
<proteinExistence type="predicted"/>